<dbReference type="InterPro" id="IPR049962">
    <property type="entry name" value="THUMP_ThiI"/>
</dbReference>
<dbReference type="GO" id="GO:0003723">
    <property type="term" value="F:RNA binding"/>
    <property type="evidence" value="ECO:0007669"/>
    <property type="project" value="UniProtKB-UniRule"/>
</dbReference>
<dbReference type="SUPFAM" id="SSF143437">
    <property type="entry name" value="THUMP domain-like"/>
    <property type="match status" value="1"/>
</dbReference>
<dbReference type="PROSITE" id="PS51165">
    <property type="entry name" value="THUMP"/>
    <property type="match status" value="1"/>
</dbReference>
<sequence>MWKVRADLRGEMMRWIMRMGEIILKSRQVRRFMRKALQRHIVMQAQVRGAKVKVTPWQGMLFLDLLEGDAEDAEDAMRHTFGLTSADPLTSVAVDPEAVADAVIHLAPTEEGATFAVQCKRHGEKQDWTSQTFAGAVGAAILARAPHLKVNLSDPEWPVRISLMPEEVGILGTRIVCQGGLPTGVQGSVITELNNERDYLAAWLVMRRGCRLVVSPNSKSELVDLVKLWDPSQINDEMKSYLATAPGPGHIGNVWAIVGDNLGEQTYESDGNVPMATLEPLVGWSEETMDELRQRAGFDTAIA</sequence>
<organism evidence="3">
    <name type="scientific">uncultured marine group II/III euryarchaeote KM3_136_C10</name>
    <dbReference type="NCBI Taxonomy" id="1457867"/>
    <lineage>
        <taxon>Archaea</taxon>
        <taxon>Methanobacteriati</taxon>
        <taxon>Methanobacteriota</taxon>
        <taxon>environmental samples</taxon>
    </lineage>
</organism>
<dbReference type="Gene3D" id="3.40.50.620">
    <property type="entry name" value="HUPs"/>
    <property type="match status" value="1"/>
</dbReference>
<dbReference type="SMART" id="SM00981">
    <property type="entry name" value="THUMP"/>
    <property type="match status" value="1"/>
</dbReference>
<name>A0A075G9F0_9EURY</name>
<evidence type="ECO:0000256" key="1">
    <source>
        <dbReference type="PROSITE-ProRule" id="PRU00529"/>
    </source>
</evidence>
<dbReference type="AlphaFoldDB" id="A0A075G9F0"/>
<dbReference type="InterPro" id="IPR054173">
    <property type="entry name" value="ThiI_fer"/>
</dbReference>
<gene>
    <name evidence="3" type="primary">thiI</name>
</gene>
<reference evidence="3" key="1">
    <citation type="journal article" date="2014" name="Genome Biol. Evol.">
        <title>Pangenome evidence for extensive interdomain horizontal transfer affecting lineage core and shell genes in uncultured planktonic thaumarchaeota and euryarchaeota.</title>
        <authorList>
            <person name="Deschamps P."/>
            <person name="Zivanovic Y."/>
            <person name="Moreira D."/>
            <person name="Rodriguez-Valera F."/>
            <person name="Lopez-Garcia P."/>
        </authorList>
    </citation>
    <scope>NUCLEOTIDE SEQUENCE</scope>
</reference>
<dbReference type="InterPro" id="IPR050102">
    <property type="entry name" value="tRNA_sulfurtransferase_ThiI"/>
</dbReference>
<dbReference type="GO" id="GO:0005829">
    <property type="term" value="C:cytosol"/>
    <property type="evidence" value="ECO:0007669"/>
    <property type="project" value="TreeGrafter"/>
</dbReference>
<proteinExistence type="predicted"/>
<accession>A0A075G9F0</accession>
<feature type="domain" description="THUMP" evidence="2">
    <location>
        <begin position="71"/>
        <end position="174"/>
    </location>
</feature>
<keyword evidence="1" id="KW-0694">RNA-binding</keyword>
<dbReference type="GO" id="GO:0002937">
    <property type="term" value="P:tRNA 4-thiouridine biosynthesis"/>
    <property type="evidence" value="ECO:0007669"/>
    <property type="project" value="TreeGrafter"/>
</dbReference>
<dbReference type="PANTHER" id="PTHR43209:SF1">
    <property type="entry name" value="TRNA SULFURTRANSFERASE"/>
    <property type="match status" value="1"/>
</dbReference>
<dbReference type="Pfam" id="PF22025">
    <property type="entry name" value="ThiI_fer"/>
    <property type="match status" value="1"/>
</dbReference>
<evidence type="ECO:0000259" key="2">
    <source>
        <dbReference type="PROSITE" id="PS51165"/>
    </source>
</evidence>
<dbReference type="Gene3D" id="3.30.2130.30">
    <property type="match status" value="1"/>
</dbReference>
<evidence type="ECO:0000313" key="3">
    <source>
        <dbReference type="EMBL" id="AIF00641.1"/>
    </source>
</evidence>
<dbReference type="GO" id="GO:0052837">
    <property type="term" value="P:thiazole biosynthetic process"/>
    <property type="evidence" value="ECO:0007669"/>
    <property type="project" value="TreeGrafter"/>
</dbReference>
<dbReference type="InterPro" id="IPR004114">
    <property type="entry name" value="THUMP_dom"/>
</dbReference>
<dbReference type="EMBL" id="KF900597">
    <property type="protein sequence ID" value="AIF00641.1"/>
    <property type="molecule type" value="Genomic_DNA"/>
</dbReference>
<dbReference type="CDD" id="cd11716">
    <property type="entry name" value="THUMP_ThiI"/>
    <property type="match status" value="1"/>
</dbReference>
<dbReference type="PANTHER" id="PTHR43209">
    <property type="entry name" value="TRNA SULFURTRANSFERASE"/>
    <property type="match status" value="1"/>
</dbReference>
<dbReference type="InterPro" id="IPR014729">
    <property type="entry name" value="Rossmann-like_a/b/a_fold"/>
</dbReference>
<protein>
    <submittedName>
        <fullName evidence="3">Thiamine biosynthesis/tRNA modification protein (ThiI)</fullName>
    </submittedName>
</protein>
<dbReference type="Pfam" id="PF02926">
    <property type="entry name" value="THUMP"/>
    <property type="match status" value="1"/>
</dbReference>